<name>A0ABU0BS49_9HYPH</name>
<evidence type="ECO:0000313" key="2">
    <source>
        <dbReference type="Proteomes" id="UP001230207"/>
    </source>
</evidence>
<keyword evidence="2" id="KW-1185">Reference proteome</keyword>
<dbReference type="EMBL" id="JAUSVF010000001">
    <property type="protein sequence ID" value="MDQ0320783.1"/>
    <property type="molecule type" value="Genomic_DNA"/>
</dbReference>
<protein>
    <submittedName>
        <fullName evidence="1">Uncharacterized protein</fullName>
    </submittedName>
</protein>
<dbReference type="RefSeq" id="WP_307230841.1">
    <property type="nucleotide sequence ID" value="NZ_JAUSVF010000001.1"/>
</dbReference>
<gene>
    <name evidence="1" type="ORF">QO002_002921</name>
</gene>
<dbReference type="Proteomes" id="UP001230207">
    <property type="component" value="Unassembled WGS sequence"/>
</dbReference>
<reference evidence="1 2" key="1">
    <citation type="submission" date="2023-07" db="EMBL/GenBank/DDBJ databases">
        <title>Genomic Encyclopedia of Type Strains, Phase IV (KMG-IV): sequencing the most valuable type-strain genomes for metagenomic binning, comparative biology and taxonomic classification.</title>
        <authorList>
            <person name="Goeker M."/>
        </authorList>
    </citation>
    <scope>NUCLEOTIDE SEQUENCE [LARGE SCALE GENOMIC DNA]</scope>
    <source>
        <strain evidence="1 2">DSM 1112</strain>
    </source>
</reference>
<sequence length="184" mass="20483">MKKFWEPWKWFELAMSKVLGILLGLWQALLSLVGIHPKAPRGTHQDIKSVDVADAYLDEAEHQAGTDAALSGLQEAPDVVLAYARASVTERVSMDLGKLSATEQDWLLRLTDRDLILLSASGRAACARSLQYMIVIPSLPRAKREKLPEELPTVLHVPTDEDHVRERFMMSVRSGGHALALKPH</sequence>
<proteinExistence type="predicted"/>
<organism evidence="1 2">
    <name type="scientific">Pararhizobium capsulatum DSM 1112</name>
    <dbReference type="NCBI Taxonomy" id="1121113"/>
    <lineage>
        <taxon>Bacteria</taxon>
        <taxon>Pseudomonadati</taxon>
        <taxon>Pseudomonadota</taxon>
        <taxon>Alphaproteobacteria</taxon>
        <taxon>Hyphomicrobiales</taxon>
        <taxon>Rhizobiaceae</taxon>
        <taxon>Rhizobium/Agrobacterium group</taxon>
        <taxon>Pararhizobium</taxon>
    </lineage>
</organism>
<comment type="caution">
    <text evidence="1">The sequence shown here is derived from an EMBL/GenBank/DDBJ whole genome shotgun (WGS) entry which is preliminary data.</text>
</comment>
<accession>A0ABU0BS49</accession>
<evidence type="ECO:0000313" key="1">
    <source>
        <dbReference type="EMBL" id="MDQ0320783.1"/>
    </source>
</evidence>